<keyword evidence="13" id="KW-0458">Lysosome</keyword>
<dbReference type="GO" id="GO:0005764">
    <property type="term" value="C:lysosome"/>
    <property type="evidence" value="ECO:0007669"/>
    <property type="project" value="UniProtKB-SubCell"/>
</dbReference>
<evidence type="ECO:0000256" key="13">
    <source>
        <dbReference type="ARBA" id="ARBA00023228"/>
    </source>
</evidence>
<dbReference type="GeneID" id="115015976"/>
<evidence type="ECO:0000256" key="8">
    <source>
        <dbReference type="ARBA" id="ARBA00022729"/>
    </source>
</evidence>
<comment type="function">
    <text evidence="18">Hydrolyzes DNA under acidic conditions with a preference for double-stranded DNA. Plays a major role in the clearance of nucleic acids generated through apoptosis, hence preventing autoinflammation. Necessary for proper fetal development and for definitive erythropoiesis in fetal liver and bone marrow, where it degrades nuclear DNA expelled from erythroid precursor cells.</text>
</comment>
<evidence type="ECO:0000256" key="3">
    <source>
        <dbReference type="ARBA" id="ARBA00007527"/>
    </source>
</evidence>
<dbReference type="RefSeq" id="XP_029299511.1">
    <property type="nucleotide sequence ID" value="XM_029443651.1"/>
</dbReference>
<keyword evidence="8 20" id="KW-0732">Signal</keyword>
<comment type="subcellular location">
    <subcellularLocation>
        <location evidence="2">Lysosome</location>
    </subcellularLocation>
</comment>
<accession>A0A6J2QQC4</accession>
<dbReference type="PANTHER" id="PTHR10858:SF9">
    <property type="entry name" value="DEOXYRIBONUCLEASE-2-ALPHA"/>
    <property type="match status" value="1"/>
</dbReference>
<evidence type="ECO:0000256" key="20">
    <source>
        <dbReference type="SAM" id="SignalP"/>
    </source>
</evidence>
<evidence type="ECO:0000313" key="23">
    <source>
        <dbReference type="RefSeq" id="XP_029299512.1"/>
    </source>
</evidence>
<keyword evidence="11" id="KW-1015">Disulfide bond</keyword>
<evidence type="ECO:0000256" key="10">
    <source>
        <dbReference type="ARBA" id="ARBA00022801"/>
    </source>
</evidence>
<feature type="signal peptide" evidence="20">
    <location>
        <begin position="1"/>
        <end position="17"/>
    </location>
</feature>
<evidence type="ECO:0000256" key="5">
    <source>
        <dbReference type="ARBA" id="ARBA00022473"/>
    </source>
</evidence>
<sequence length="387" mass="43826">MWRVILTVSVLCWNCEGDVTCRNNKNEEVDWYIIYKAPKQGKTLTGLEYIYIDSTLHTKETYTSGKLIDHADGVLANTLRPILKEKTSMQNDFGFISYSDQPPGCHADDEFGHSKGVVMVEEDKSGVWLLHSTPQFPFKRDQNHFWPQSGERNAQTFICVTFPHDQFIAIGKHLQYIKAFPFDHHVPDDFPELINVVNWKSITPSNDKQPLTSNGLQPFFSIAKLQFKESAPAAGSKRRHPDNLDDARAVGDLYTTIANTYSSEVKVQSWPCKQDTSSCPKNGHKVINIESITITNFGVWKAGNDHSKWCVTTDNNKPLICIADVNRRMSQYKRRGGALCFENEAVRTMFKGFIMDTQPCPDNNKAHKMDVDSPSDTDSDCDSDSDK</sequence>
<evidence type="ECO:0000256" key="15">
    <source>
        <dbReference type="ARBA" id="ARBA00041393"/>
    </source>
</evidence>
<dbReference type="OrthoDB" id="10261598at2759"/>
<dbReference type="GO" id="GO:0006309">
    <property type="term" value="P:apoptotic DNA fragmentation"/>
    <property type="evidence" value="ECO:0007669"/>
    <property type="project" value="TreeGrafter"/>
</dbReference>
<dbReference type="InterPro" id="IPR004947">
    <property type="entry name" value="DNase_II"/>
</dbReference>
<evidence type="ECO:0000256" key="19">
    <source>
        <dbReference type="SAM" id="MobiDB-lite"/>
    </source>
</evidence>
<reference evidence="22 23" key="1">
    <citation type="submission" date="2025-04" db="UniProtKB">
        <authorList>
            <consortium name="RefSeq"/>
        </authorList>
    </citation>
    <scope>IDENTIFICATION</scope>
</reference>
<comment type="similarity">
    <text evidence="3">Belongs to the DNase II family.</text>
</comment>
<evidence type="ECO:0000256" key="2">
    <source>
        <dbReference type="ARBA" id="ARBA00004371"/>
    </source>
</evidence>
<dbReference type="Proteomes" id="UP000504630">
    <property type="component" value="Chromosome 11"/>
</dbReference>
<keyword evidence="21" id="KW-1185">Reference proteome</keyword>
<keyword evidence="6" id="KW-0053">Apoptosis</keyword>
<dbReference type="Pfam" id="PF03265">
    <property type="entry name" value="DNase_II"/>
    <property type="match status" value="1"/>
</dbReference>
<feature type="chain" id="PRO_5044642418" description="Deoxyribonuclease-2-alpha" evidence="20">
    <location>
        <begin position="18"/>
        <end position="387"/>
    </location>
</feature>
<organism evidence="21 23">
    <name type="scientific">Cottoperca gobio</name>
    <name type="common">Frogmouth</name>
    <name type="synonym">Aphritis gobio</name>
    <dbReference type="NCBI Taxonomy" id="56716"/>
    <lineage>
        <taxon>Eukaryota</taxon>
        <taxon>Metazoa</taxon>
        <taxon>Chordata</taxon>
        <taxon>Craniata</taxon>
        <taxon>Vertebrata</taxon>
        <taxon>Euteleostomi</taxon>
        <taxon>Actinopterygii</taxon>
        <taxon>Neopterygii</taxon>
        <taxon>Teleostei</taxon>
        <taxon>Neoteleostei</taxon>
        <taxon>Acanthomorphata</taxon>
        <taxon>Eupercaria</taxon>
        <taxon>Perciformes</taxon>
        <taxon>Notothenioidei</taxon>
        <taxon>Bovichtidae</taxon>
        <taxon>Cottoperca</taxon>
    </lineage>
</organism>
<dbReference type="RefSeq" id="XP_029299512.1">
    <property type="nucleotide sequence ID" value="XM_029443652.1"/>
</dbReference>
<keyword evidence="12" id="KW-0325">Glycoprotein</keyword>
<evidence type="ECO:0000256" key="9">
    <source>
        <dbReference type="ARBA" id="ARBA00022759"/>
    </source>
</evidence>
<evidence type="ECO:0000256" key="7">
    <source>
        <dbReference type="ARBA" id="ARBA00022722"/>
    </source>
</evidence>
<keyword evidence="9" id="KW-0255">Endonuclease</keyword>
<dbReference type="CDD" id="cd09120">
    <property type="entry name" value="PLDc_DNaseII_1"/>
    <property type="match status" value="1"/>
</dbReference>
<gene>
    <name evidence="22 23" type="primary">LOC115015976</name>
</gene>
<evidence type="ECO:0000256" key="4">
    <source>
        <dbReference type="ARBA" id="ARBA00012036"/>
    </source>
</evidence>
<evidence type="ECO:0000313" key="22">
    <source>
        <dbReference type="RefSeq" id="XP_029299511.1"/>
    </source>
</evidence>
<evidence type="ECO:0000256" key="14">
    <source>
        <dbReference type="ARBA" id="ARBA00039868"/>
    </source>
</evidence>
<dbReference type="EC" id="3.1.22.1" evidence="4"/>
<evidence type="ECO:0000313" key="21">
    <source>
        <dbReference type="Proteomes" id="UP000504630"/>
    </source>
</evidence>
<evidence type="ECO:0000256" key="17">
    <source>
        <dbReference type="ARBA" id="ARBA00043033"/>
    </source>
</evidence>
<name>A0A6J2QQC4_COTGO</name>
<feature type="compositionally biased region" description="Acidic residues" evidence="19">
    <location>
        <begin position="373"/>
        <end position="387"/>
    </location>
</feature>
<feature type="region of interest" description="Disordered" evidence="19">
    <location>
        <begin position="364"/>
        <end position="387"/>
    </location>
</feature>
<keyword evidence="7" id="KW-0540">Nuclease</keyword>
<evidence type="ECO:0000256" key="6">
    <source>
        <dbReference type="ARBA" id="ARBA00022703"/>
    </source>
</evidence>
<dbReference type="AlphaFoldDB" id="A0A6J2QQC4"/>
<evidence type="ECO:0000256" key="11">
    <source>
        <dbReference type="ARBA" id="ARBA00023157"/>
    </source>
</evidence>
<proteinExistence type="inferred from homology"/>
<dbReference type="PANTHER" id="PTHR10858">
    <property type="entry name" value="DEOXYRIBONUCLEASE II"/>
    <property type="match status" value="1"/>
</dbReference>
<dbReference type="GO" id="GO:0004531">
    <property type="term" value="F:deoxyribonuclease II activity"/>
    <property type="evidence" value="ECO:0007669"/>
    <property type="project" value="UniProtKB-EC"/>
</dbReference>
<evidence type="ECO:0000256" key="12">
    <source>
        <dbReference type="ARBA" id="ARBA00023180"/>
    </source>
</evidence>
<evidence type="ECO:0000256" key="1">
    <source>
        <dbReference type="ARBA" id="ARBA00000447"/>
    </source>
</evidence>
<protein>
    <recommendedName>
        <fullName evidence="14">Deoxyribonuclease-2-alpha</fullName>
        <ecNumber evidence="4">3.1.22.1</ecNumber>
    </recommendedName>
    <alternativeName>
        <fullName evidence="15">Acid DNase</fullName>
    </alternativeName>
    <alternativeName>
        <fullName evidence="17">Deoxyribonuclease II alpha</fullName>
    </alternativeName>
    <alternativeName>
        <fullName evidence="16">Lysosomal DNase II</fullName>
    </alternativeName>
</protein>
<dbReference type="KEGG" id="cgob:115015976"/>
<keyword evidence="5" id="KW-0217">Developmental protein</keyword>
<evidence type="ECO:0000256" key="16">
    <source>
        <dbReference type="ARBA" id="ARBA00041918"/>
    </source>
</evidence>
<keyword evidence="10" id="KW-0378">Hydrolase</keyword>
<evidence type="ECO:0000256" key="18">
    <source>
        <dbReference type="ARBA" id="ARBA00045381"/>
    </source>
</evidence>
<comment type="catalytic activity">
    <reaction evidence="1">
        <text>Endonucleolytic cleavage to nucleoside 3'-phosphates and 3'-phosphooligonucleotide end-products.</text>
        <dbReference type="EC" id="3.1.22.1"/>
    </reaction>
</comment>